<name>A0A1H1FRP1_9MICC</name>
<keyword evidence="3" id="KW-1185">Reference proteome</keyword>
<evidence type="ECO:0000313" key="2">
    <source>
        <dbReference type="EMBL" id="SDR03753.1"/>
    </source>
</evidence>
<dbReference type="KEGG" id="acry:AC20117_21260"/>
<dbReference type="EMBL" id="FNKH01000002">
    <property type="protein sequence ID" value="SDR03753.1"/>
    <property type="molecule type" value="Genomic_DNA"/>
</dbReference>
<gene>
    <name evidence="2" type="ORF">SAMN04489742_3620</name>
</gene>
<feature type="region of interest" description="Disordered" evidence="1">
    <location>
        <begin position="31"/>
        <end position="60"/>
    </location>
</feature>
<protein>
    <submittedName>
        <fullName evidence="2">Uncharacterized protein</fullName>
    </submittedName>
</protein>
<evidence type="ECO:0000313" key="3">
    <source>
        <dbReference type="Proteomes" id="UP000181917"/>
    </source>
</evidence>
<reference evidence="2 3" key="1">
    <citation type="submission" date="2016-10" db="EMBL/GenBank/DDBJ databases">
        <authorList>
            <person name="de Groot N.N."/>
        </authorList>
    </citation>
    <scope>NUCLEOTIDE SEQUENCE [LARGE SCALE GENOMIC DNA]</scope>
    <source>
        <strain evidence="2 3">DSM 20117</strain>
    </source>
</reference>
<organism evidence="2 3">
    <name type="scientific">Crystallibacter crystallopoietes</name>
    <dbReference type="NCBI Taxonomy" id="37928"/>
    <lineage>
        <taxon>Bacteria</taxon>
        <taxon>Bacillati</taxon>
        <taxon>Actinomycetota</taxon>
        <taxon>Actinomycetes</taxon>
        <taxon>Micrococcales</taxon>
        <taxon>Micrococcaceae</taxon>
        <taxon>Crystallibacter</taxon>
    </lineage>
</organism>
<proteinExistence type="predicted"/>
<evidence type="ECO:0000256" key="1">
    <source>
        <dbReference type="SAM" id="MobiDB-lite"/>
    </source>
</evidence>
<sequence>MKAEGTYAALTAKTQGWSKATLYRYLNKCGEGAPEPKGPVRAGKDGSEYAARGRTPAPCK</sequence>
<dbReference type="AlphaFoldDB" id="A0A1H1FRP1"/>
<accession>A0A1H1FRP1</accession>
<dbReference type="Proteomes" id="UP000181917">
    <property type="component" value="Unassembled WGS sequence"/>
</dbReference>